<feature type="modified residue" description="4-aspartylphosphate" evidence="1">
    <location>
        <position position="55"/>
    </location>
</feature>
<evidence type="ECO:0000313" key="4">
    <source>
        <dbReference type="EMBL" id="TVO34911.1"/>
    </source>
</evidence>
<dbReference type="RefSeq" id="WP_144388603.1">
    <property type="nucleotide sequence ID" value="NZ_CANNCB010000032.1"/>
</dbReference>
<dbReference type="PROSITE" id="PS50883">
    <property type="entry name" value="EAL"/>
    <property type="match status" value="1"/>
</dbReference>
<dbReference type="InterPro" id="IPR001633">
    <property type="entry name" value="EAL_dom"/>
</dbReference>
<dbReference type="CDD" id="cd01948">
    <property type="entry name" value="EAL"/>
    <property type="match status" value="1"/>
</dbReference>
<evidence type="ECO:0000259" key="3">
    <source>
        <dbReference type="PROSITE" id="PS50883"/>
    </source>
</evidence>
<dbReference type="InterPro" id="IPR011006">
    <property type="entry name" value="CheY-like_superfamily"/>
</dbReference>
<name>A0A557P2M1_9VIBR</name>
<dbReference type="Pfam" id="PF00072">
    <property type="entry name" value="Response_reg"/>
    <property type="match status" value="1"/>
</dbReference>
<dbReference type="OrthoDB" id="9812358at2"/>
<dbReference type="PANTHER" id="PTHR33121:SF70">
    <property type="entry name" value="SIGNALING PROTEIN YKOW"/>
    <property type="match status" value="1"/>
</dbReference>
<dbReference type="GO" id="GO:0000160">
    <property type="term" value="P:phosphorelay signal transduction system"/>
    <property type="evidence" value="ECO:0007669"/>
    <property type="project" value="InterPro"/>
</dbReference>
<evidence type="ECO:0000313" key="5">
    <source>
        <dbReference type="Proteomes" id="UP000319828"/>
    </source>
</evidence>
<protein>
    <submittedName>
        <fullName evidence="4">EAL domain-containing response regulator</fullName>
    </submittedName>
</protein>
<reference evidence="4 5" key="1">
    <citation type="submission" date="2019-07" db="EMBL/GenBank/DDBJ databases">
        <title>The draft genome sequence of Vibrio algivorus M1486.</title>
        <authorList>
            <person name="Meng X."/>
        </authorList>
    </citation>
    <scope>NUCLEOTIDE SEQUENCE [LARGE SCALE GENOMIC DNA]</scope>
    <source>
        <strain evidence="4 5">M1486</strain>
    </source>
</reference>
<dbReference type="InterPro" id="IPR001789">
    <property type="entry name" value="Sig_transdc_resp-reg_receiver"/>
</dbReference>
<comment type="caution">
    <text evidence="4">The sequence shown here is derived from an EMBL/GenBank/DDBJ whole genome shotgun (WGS) entry which is preliminary data.</text>
</comment>
<dbReference type="PROSITE" id="PS50110">
    <property type="entry name" value="RESPONSE_REGULATORY"/>
    <property type="match status" value="1"/>
</dbReference>
<gene>
    <name evidence="4" type="ORF">FOF44_12520</name>
</gene>
<organism evidence="4 5">
    <name type="scientific">Vibrio algivorus</name>
    <dbReference type="NCBI Taxonomy" id="1667024"/>
    <lineage>
        <taxon>Bacteria</taxon>
        <taxon>Pseudomonadati</taxon>
        <taxon>Pseudomonadota</taxon>
        <taxon>Gammaproteobacteria</taxon>
        <taxon>Vibrionales</taxon>
        <taxon>Vibrionaceae</taxon>
        <taxon>Vibrio</taxon>
    </lineage>
</organism>
<proteinExistence type="predicted"/>
<dbReference type="Proteomes" id="UP000319828">
    <property type="component" value="Unassembled WGS sequence"/>
</dbReference>
<evidence type="ECO:0000259" key="2">
    <source>
        <dbReference type="PROSITE" id="PS50110"/>
    </source>
</evidence>
<dbReference type="SMART" id="SM00448">
    <property type="entry name" value="REC"/>
    <property type="match status" value="1"/>
</dbReference>
<feature type="domain" description="EAL" evidence="3">
    <location>
        <begin position="140"/>
        <end position="386"/>
    </location>
</feature>
<dbReference type="AlphaFoldDB" id="A0A557P2M1"/>
<dbReference type="EMBL" id="VMKJ01000027">
    <property type="protein sequence ID" value="TVO34911.1"/>
    <property type="molecule type" value="Genomic_DNA"/>
</dbReference>
<sequence length="386" mass="43747">MNKLKILLVDDQILQLSALSFQLKNLGVEGLTQCTNAMEALSIAEDEQFDIIFTDLMMPEIDGVTFINKLGSLGFSGSLVIISSLDDIIRETVKYMANKLNFSNIYELRKPLSPAKLQDILKDSLMSRDVVNELKQFETSKVSIDDVRYALKNGQFINFYQPQIDYQSKIMVAVEVLARWKHPEYGMVFPNEFLPIIEAEKLENELFKVILDNTLEVLSSGELNCKVSINVTQSDLEIEGFSDYFIQQCNKYNVSSELFTVELTERGIYEDTVNLIGNIVRLRMHGVGISIDDFGTGNSSYLKIAQLPFTEIKIDRSFVDKCFHNEAKLSIIKSICTLSNNMDLKLVSEGVEDRETWLLMKELGVNICQGYYTGRPVSIEALKLIS</sequence>
<dbReference type="InterPro" id="IPR035919">
    <property type="entry name" value="EAL_sf"/>
</dbReference>
<dbReference type="Gene3D" id="3.20.20.450">
    <property type="entry name" value="EAL domain"/>
    <property type="match status" value="1"/>
</dbReference>
<dbReference type="SUPFAM" id="SSF52172">
    <property type="entry name" value="CheY-like"/>
    <property type="match status" value="1"/>
</dbReference>
<dbReference type="PANTHER" id="PTHR33121">
    <property type="entry name" value="CYCLIC DI-GMP PHOSPHODIESTERASE PDEF"/>
    <property type="match status" value="1"/>
</dbReference>
<dbReference type="Gene3D" id="3.40.50.2300">
    <property type="match status" value="1"/>
</dbReference>
<dbReference type="SUPFAM" id="SSF141868">
    <property type="entry name" value="EAL domain-like"/>
    <property type="match status" value="1"/>
</dbReference>
<dbReference type="GO" id="GO:0071111">
    <property type="term" value="F:cyclic-guanylate-specific phosphodiesterase activity"/>
    <property type="evidence" value="ECO:0007669"/>
    <property type="project" value="InterPro"/>
</dbReference>
<accession>A0A557P2M1</accession>
<keyword evidence="1" id="KW-0597">Phosphoprotein</keyword>
<dbReference type="InterPro" id="IPR050706">
    <property type="entry name" value="Cyclic-di-GMP_PDE-like"/>
</dbReference>
<evidence type="ECO:0000256" key="1">
    <source>
        <dbReference type="PROSITE-ProRule" id="PRU00169"/>
    </source>
</evidence>
<dbReference type="SMART" id="SM00052">
    <property type="entry name" value="EAL"/>
    <property type="match status" value="1"/>
</dbReference>
<feature type="domain" description="Response regulatory" evidence="2">
    <location>
        <begin position="5"/>
        <end position="125"/>
    </location>
</feature>
<dbReference type="Pfam" id="PF00563">
    <property type="entry name" value="EAL"/>
    <property type="match status" value="1"/>
</dbReference>